<dbReference type="EMBL" id="CP012700">
    <property type="protein sequence ID" value="ALH80323.1"/>
    <property type="molecule type" value="Genomic_DNA"/>
</dbReference>
<proteinExistence type="predicted"/>
<reference evidence="3 4" key="1">
    <citation type="journal article" date="2015" name="Genome Announc.">
        <title>Complete Genome Sequence of Polypropylene Glycol- and Polyethylene Glycol-Degrading Sphingopyxis macrogoltabida Strain EY-1.</title>
        <authorList>
            <person name="Ohtsubo Y."/>
            <person name="Nagata Y."/>
            <person name="Numata M."/>
            <person name="Tsuchikane K."/>
            <person name="Hosoyama A."/>
            <person name="Yamazoe A."/>
            <person name="Tsuda M."/>
            <person name="Fujita N."/>
            <person name="Kawai F."/>
        </authorList>
    </citation>
    <scope>NUCLEOTIDE SEQUENCE [LARGE SCALE GENOMIC DNA]</scope>
    <source>
        <strain evidence="3 4">EY-1</strain>
    </source>
</reference>
<dbReference type="KEGG" id="smag:AN936_08050"/>
<name>A0A0N7GSC4_SPHMC</name>
<dbReference type="Pfam" id="PF13622">
    <property type="entry name" value="4HBT_3"/>
    <property type="match status" value="1"/>
</dbReference>
<dbReference type="Gene3D" id="2.40.160.210">
    <property type="entry name" value="Acyl-CoA thioesterase, double hotdog domain"/>
    <property type="match status" value="1"/>
</dbReference>
<dbReference type="PATRIC" id="fig|33050.5.peg.1673"/>
<protein>
    <recommendedName>
        <fullName evidence="5">Thioesterase family protein</fullName>
    </recommendedName>
</protein>
<dbReference type="SUPFAM" id="SSF54637">
    <property type="entry name" value="Thioesterase/thiol ester dehydrase-isomerase"/>
    <property type="match status" value="1"/>
</dbReference>
<evidence type="ECO:0000259" key="1">
    <source>
        <dbReference type="Pfam" id="PF13622"/>
    </source>
</evidence>
<evidence type="ECO:0000259" key="2">
    <source>
        <dbReference type="Pfam" id="PF20789"/>
    </source>
</evidence>
<dbReference type="InterPro" id="IPR042171">
    <property type="entry name" value="Acyl-CoA_hotdog"/>
</dbReference>
<gene>
    <name evidence="3" type="ORF">AN936_08050</name>
</gene>
<organism evidence="3 4">
    <name type="scientific">Sphingopyxis macrogoltabida</name>
    <name type="common">Sphingomonas macrogoltabidus</name>
    <dbReference type="NCBI Taxonomy" id="33050"/>
    <lineage>
        <taxon>Bacteria</taxon>
        <taxon>Pseudomonadati</taxon>
        <taxon>Pseudomonadota</taxon>
        <taxon>Alphaproteobacteria</taxon>
        <taxon>Sphingomonadales</taxon>
        <taxon>Sphingomonadaceae</taxon>
        <taxon>Sphingopyxis</taxon>
    </lineage>
</organism>
<dbReference type="RefSeq" id="WP_054587689.1">
    <property type="nucleotide sequence ID" value="NZ_CP012700.1"/>
</dbReference>
<feature type="domain" description="Acyl-CoA thioesterase-like C-terminal" evidence="2">
    <location>
        <begin position="138"/>
        <end position="256"/>
    </location>
</feature>
<dbReference type="Pfam" id="PF20789">
    <property type="entry name" value="4HBT_3C"/>
    <property type="match status" value="1"/>
</dbReference>
<evidence type="ECO:0008006" key="5">
    <source>
        <dbReference type="Google" id="ProtNLM"/>
    </source>
</evidence>
<evidence type="ECO:0000313" key="3">
    <source>
        <dbReference type="EMBL" id="ALH80323.1"/>
    </source>
</evidence>
<accession>A0A0N7GSC4</accession>
<sequence length="265" mass="28401">MSIDPDTIPHYFTAEGEAFLPSGLARNPWFANAVAGGPIAALIGHIVESAGFDPDFEICRLTIDILGIVPRAPLVPRIVPVRQGRQAQLHRIELLAAERPVAQAHVLLARHLDTPAFPAPQPHPAPDDVAEDNFLVGASMAGAIRTRPIMGRVREPGRGVSWMRMDGEVVAGVPASPFAKACLFADFGNGVGSATFAHEWSYANLDISIQFFRMPRGDWFLLDAFTEGAGNGHALAQTVFADAEGVYAKGTQTIFVAAGQKLEKT</sequence>
<dbReference type="Proteomes" id="UP000058074">
    <property type="component" value="Chromosome"/>
</dbReference>
<dbReference type="InterPro" id="IPR049449">
    <property type="entry name" value="TesB_ACOT8-like_N"/>
</dbReference>
<dbReference type="InterPro" id="IPR029069">
    <property type="entry name" value="HotDog_dom_sf"/>
</dbReference>
<feature type="domain" description="Acyl-CoA thioesterase-like N-terminal HotDog" evidence="1">
    <location>
        <begin position="28"/>
        <end position="107"/>
    </location>
</feature>
<dbReference type="AlphaFoldDB" id="A0A0N7GSC4"/>
<dbReference type="InterPro" id="IPR049450">
    <property type="entry name" value="ACOT8-like_C"/>
</dbReference>
<evidence type="ECO:0000313" key="4">
    <source>
        <dbReference type="Proteomes" id="UP000058074"/>
    </source>
</evidence>
<dbReference type="OrthoDB" id="1413770at2"/>